<name>A0A835IGC6_9MAGN</name>
<dbReference type="SUPFAM" id="SSF52833">
    <property type="entry name" value="Thioredoxin-like"/>
    <property type="match status" value="1"/>
</dbReference>
<dbReference type="Pfam" id="PF02798">
    <property type="entry name" value="GST_N"/>
    <property type="match status" value="1"/>
</dbReference>
<dbReference type="FunFam" id="1.20.1050.10:FF:000012">
    <property type="entry name" value="Tau class glutathione S-transferase"/>
    <property type="match status" value="1"/>
</dbReference>
<proteinExistence type="inferred from homology"/>
<dbReference type="InterPro" id="IPR045073">
    <property type="entry name" value="Omega/Tau-like"/>
</dbReference>
<dbReference type="Gene3D" id="3.40.30.10">
    <property type="entry name" value="Glutaredoxin"/>
    <property type="match status" value="1"/>
</dbReference>
<dbReference type="PANTHER" id="PTHR11260:SF762">
    <property type="entry name" value="GLUTATHIONE TRANSFERASE"/>
    <property type="match status" value="1"/>
</dbReference>
<comment type="caution">
    <text evidence="7">The sequence shown here is derived from an EMBL/GenBank/DDBJ whole genome shotgun (WGS) entry which is preliminary data.</text>
</comment>
<evidence type="ECO:0000256" key="4">
    <source>
        <dbReference type="RuleBase" id="RU003494"/>
    </source>
</evidence>
<dbReference type="Pfam" id="PF00043">
    <property type="entry name" value="GST_C"/>
    <property type="match status" value="1"/>
</dbReference>
<feature type="domain" description="GST N-terminal" evidence="5">
    <location>
        <begin position="1"/>
        <end position="58"/>
    </location>
</feature>
<dbReference type="AlphaFoldDB" id="A0A835IGC6"/>
<dbReference type="InterPro" id="IPR036282">
    <property type="entry name" value="Glutathione-S-Trfase_C_sf"/>
</dbReference>
<dbReference type="SFLD" id="SFLDS00019">
    <property type="entry name" value="Glutathione_Transferase_(cytos"/>
    <property type="match status" value="1"/>
</dbReference>
<evidence type="ECO:0000259" key="6">
    <source>
        <dbReference type="PROSITE" id="PS50405"/>
    </source>
</evidence>
<dbReference type="InterPro" id="IPR004046">
    <property type="entry name" value="GST_C"/>
</dbReference>
<accession>A0A835IGC6</accession>
<sequence>MKEIEYEYIEEDLSNKSSLLLQYNPIYQKVPVLVHNGRPIIESVVILQYIDETWKHNPIFPDDPYEKAETLFWAKFGDDKLLASLWSAFIKQGKEKEEAITEAVENIKIIEGLLNGKNFFGGEKIGFLDFCLGWICNLVSVLDDITGLKTIDEEQFPLLSAWMKNFSTSPITKDTWPPRDRLVSRLLYVRDAVLSTDAS</sequence>
<dbReference type="Gene3D" id="1.20.1050.10">
    <property type="match status" value="1"/>
</dbReference>
<protein>
    <recommendedName>
        <fullName evidence="1">glutathione transferase</fullName>
        <ecNumber evidence="1">2.5.1.18</ecNumber>
    </recommendedName>
</protein>
<dbReference type="EC" id="2.5.1.18" evidence="1"/>
<comment type="similarity">
    <text evidence="4">Belongs to the GST superfamily.</text>
</comment>
<dbReference type="PANTHER" id="PTHR11260">
    <property type="entry name" value="GLUTATHIONE S-TRANSFERASE, GST, SUPERFAMILY, GST DOMAIN CONTAINING"/>
    <property type="match status" value="1"/>
</dbReference>
<dbReference type="EMBL" id="JADFTS010000003">
    <property type="protein sequence ID" value="KAF9616489.1"/>
    <property type="molecule type" value="Genomic_DNA"/>
</dbReference>
<dbReference type="SFLD" id="SFLDG01152">
    <property type="entry name" value="Main.3:_Omega-_and_Tau-like"/>
    <property type="match status" value="1"/>
</dbReference>
<dbReference type="SUPFAM" id="SSF47616">
    <property type="entry name" value="GST C-terminal domain-like"/>
    <property type="match status" value="1"/>
</dbReference>
<organism evidence="7 8">
    <name type="scientific">Coptis chinensis</name>
    <dbReference type="NCBI Taxonomy" id="261450"/>
    <lineage>
        <taxon>Eukaryota</taxon>
        <taxon>Viridiplantae</taxon>
        <taxon>Streptophyta</taxon>
        <taxon>Embryophyta</taxon>
        <taxon>Tracheophyta</taxon>
        <taxon>Spermatophyta</taxon>
        <taxon>Magnoliopsida</taxon>
        <taxon>Ranunculales</taxon>
        <taxon>Ranunculaceae</taxon>
        <taxon>Coptidoideae</taxon>
        <taxon>Coptis</taxon>
    </lineage>
</organism>
<keyword evidence="2" id="KW-0808">Transferase</keyword>
<dbReference type="SFLD" id="SFLDG00358">
    <property type="entry name" value="Main_(cytGST)"/>
    <property type="match status" value="1"/>
</dbReference>
<reference evidence="7 8" key="1">
    <citation type="submission" date="2020-10" db="EMBL/GenBank/DDBJ databases">
        <title>The Coptis chinensis genome and diversification of protoberbering-type alkaloids.</title>
        <authorList>
            <person name="Wang B."/>
            <person name="Shu S."/>
            <person name="Song C."/>
            <person name="Liu Y."/>
        </authorList>
    </citation>
    <scope>NUCLEOTIDE SEQUENCE [LARGE SCALE GENOMIC DNA]</scope>
    <source>
        <strain evidence="7">HL-2020</strain>
        <tissue evidence="7">Leaf</tissue>
    </source>
</reference>
<dbReference type="InterPro" id="IPR040079">
    <property type="entry name" value="Glutathione_S-Trfase"/>
</dbReference>
<evidence type="ECO:0000313" key="7">
    <source>
        <dbReference type="EMBL" id="KAF9616489.1"/>
    </source>
</evidence>
<evidence type="ECO:0000256" key="1">
    <source>
        <dbReference type="ARBA" id="ARBA00012452"/>
    </source>
</evidence>
<dbReference type="CDD" id="cd03185">
    <property type="entry name" value="GST_C_Tau"/>
    <property type="match status" value="1"/>
</dbReference>
<dbReference type="GO" id="GO:0004364">
    <property type="term" value="F:glutathione transferase activity"/>
    <property type="evidence" value="ECO:0007669"/>
    <property type="project" value="UniProtKB-EC"/>
</dbReference>
<evidence type="ECO:0000313" key="8">
    <source>
        <dbReference type="Proteomes" id="UP000631114"/>
    </source>
</evidence>
<dbReference type="GO" id="GO:0006749">
    <property type="term" value="P:glutathione metabolic process"/>
    <property type="evidence" value="ECO:0007669"/>
    <property type="project" value="InterPro"/>
</dbReference>
<evidence type="ECO:0000256" key="2">
    <source>
        <dbReference type="ARBA" id="ARBA00022679"/>
    </source>
</evidence>
<dbReference type="Proteomes" id="UP000631114">
    <property type="component" value="Unassembled WGS sequence"/>
</dbReference>
<dbReference type="InterPro" id="IPR010987">
    <property type="entry name" value="Glutathione-S-Trfase_C-like"/>
</dbReference>
<evidence type="ECO:0000259" key="5">
    <source>
        <dbReference type="PROSITE" id="PS50404"/>
    </source>
</evidence>
<dbReference type="InterPro" id="IPR036249">
    <property type="entry name" value="Thioredoxin-like_sf"/>
</dbReference>
<gene>
    <name evidence="7" type="ORF">IFM89_029786</name>
</gene>
<dbReference type="InterPro" id="IPR045074">
    <property type="entry name" value="GST_C_Tau"/>
</dbReference>
<feature type="domain" description="GST C-terminal" evidence="6">
    <location>
        <begin position="63"/>
        <end position="186"/>
    </location>
</feature>
<comment type="catalytic activity">
    <reaction evidence="3">
        <text>RX + glutathione = an S-substituted glutathione + a halide anion + H(+)</text>
        <dbReference type="Rhea" id="RHEA:16437"/>
        <dbReference type="ChEBI" id="CHEBI:15378"/>
        <dbReference type="ChEBI" id="CHEBI:16042"/>
        <dbReference type="ChEBI" id="CHEBI:17792"/>
        <dbReference type="ChEBI" id="CHEBI:57925"/>
        <dbReference type="ChEBI" id="CHEBI:90779"/>
        <dbReference type="EC" id="2.5.1.18"/>
    </reaction>
</comment>
<keyword evidence="8" id="KW-1185">Reference proteome</keyword>
<dbReference type="PROSITE" id="PS50404">
    <property type="entry name" value="GST_NTER"/>
    <property type="match status" value="1"/>
</dbReference>
<dbReference type="OrthoDB" id="4951845at2759"/>
<dbReference type="PROSITE" id="PS50405">
    <property type="entry name" value="GST_CTER"/>
    <property type="match status" value="1"/>
</dbReference>
<dbReference type="InterPro" id="IPR004045">
    <property type="entry name" value="Glutathione_S-Trfase_N"/>
</dbReference>
<dbReference type="GO" id="GO:0005737">
    <property type="term" value="C:cytoplasm"/>
    <property type="evidence" value="ECO:0007669"/>
    <property type="project" value="TreeGrafter"/>
</dbReference>
<evidence type="ECO:0000256" key="3">
    <source>
        <dbReference type="ARBA" id="ARBA00047960"/>
    </source>
</evidence>